<evidence type="ECO:0000256" key="2">
    <source>
        <dbReference type="ARBA" id="ARBA00022679"/>
    </source>
</evidence>
<feature type="region of interest" description="Disordered" evidence="6">
    <location>
        <begin position="1"/>
        <end position="160"/>
    </location>
</feature>
<dbReference type="SMART" id="SM00220">
    <property type="entry name" value="S_TKc"/>
    <property type="match status" value="1"/>
</dbReference>
<accession>A0A9P3CV28</accession>
<reference evidence="8 9" key="1">
    <citation type="submission" date="2021-01" db="EMBL/GenBank/DDBJ databases">
        <title>Cercospora kikuchii MAFF 305040 whole genome shotgun sequence.</title>
        <authorList>
            <person name="Kashiwa T."/>
            <person name="Suzuki T."/>
        </authorList>
    </citation>
    <scope>NUCLEOTIDE SEQUENCE [LARGE SCALE GENOMIC DNA]</scope>
    <source>
        <strain evidence="8 9">MAFF 305040</strain>
    </source>
</reference>
<dbReference type="CDD" id="cd00180">
    <property type="entry name" value="PKc"/>
    <property type="match status" value="1"/>
</dbReference>
<dbReference type="PROSITE" id="PS50011">
    <property type="entry name" value="PROTEIN_KINASE_DOM"/>
    <property type="match status" value="1"/>
</dbReference>
<dbReference type="OrthoDB" id="310217at2759"/>
<evidence type="ECO:0000313" key="8">
    <source>
        <dbReference type="EMBL" id="GIZ44848.1"/>
    </source>
</evidence>
<organism evidence="8 9">
    <name type="scientific">Cercospora kikuchii</name>
    <dbReference type="NCBI Taxonomy" id="84275"/>
    <lineage>
        <taxon>Eukaryota</taxon>
        <taxon>Fungi</taxon>
        <taxon>Dikarya</taxon>
        <taxon>Ascomycota</taxon>
        <taxon>Pezizomycotina</taxon>
        <taxon>Dothideomycetes</taxon>
        <taxon>Dothideomycetidae</taxon>
        <taxon>Mycosphaerellales</taxon>
        <taxon>Mycosphaerellaceae</taxon>
        <taxon>Cercospora</taxon>
    </lineage>
</organism>
<keyword evidence="9" id="KW-1185">Reference proteome</keyword>
<dbReference type="InterPro" id="IPR008271">
    <property type="entry name" value="Ser/Thr_kinase_AS"/>
</dbReference>
<dbReference type="PANTHER" id="PTHR43671:SF13">
    <property type="entry name" value="SERINE_THREONINE-PROTEIN KINASE NEK2"/>
    <property type="match status" value="1"/>
</dbReference>
<dbReference type="EMBL" id="BOLY01000005">
    <property type="protein sequence ID" value="GIZ44848.1"/>
    <property type="molecule type" value="Genomic_DNA"/>
</dbReference>
<feature type="compositionally biased region" description="Basic and acidic residues" evidence="6">
    <location>
        <begin position="106"/>
        <end position="125"/>
    </location>
</feature>
<gene>
    <name evidence="8" type="ORF">CKM354_000803400</name>
</gene>
<evidence type="ECO:0000256" key="1">
    <source>
        <dbReference type="ARBA" id="ARBA00012513"/>
    </source>
</evidence>
<keyword evidence="3" id="KW-0547">Nucleotide-binding</keyword>
<evidence type="ECO:0000256" key="5">
    <source>
        <dbReference type="ARBA" id="ARBA00022840"/>
    </source>
</evidence>
<dbReference type="GeneID" id="68293609"/>
<proteinExistence type="predicted"/>
<keyword evidence="2" id="KW-0808">Transferase</keyword>
<evidence type="ECO:0000256" key="4">
    <source>
        <dbReference type="ARBA" id="ARBA00022777"/>
    </source>
</evidence>
<dbReference type="SUPFAM" id="SSF56112">
    <property type="entry name" value="Protein kinase-like (PK-like)"/>
    <property type="match status" value="1"/>
</dbReference>
<dbReference type="Gene3D" id="1.10.510.10">
    <property type="entry name" value="Transferase(Phosphotransferase) domain 1"/>
    <property type="match status" value="1"/>
</dbReference>
<feature type="compositionally biased region" description="Basic and acidic residues" evidence="6">
    <location>
        <begin position="61"/>
        <end position="92"/>
    </location>
</feature>
<protein>
    <recommendedName>
        <fullName evidence="1">non-specific serine/threonine protein kinase</fullName>
        <ecNumber evidence="1">2.7.11.1</ecNumber>
    </recommendedName>
</protein>
<keyword evidence="5" id="KW-0067">ATP-binding</keyword>
<keyword evidence="4" id="KW-0418">Kinase</keyword>
<dbReference type="EC" id="2.7.11.1" evidence="1"/>
<comment type="caution">
    <text evidence="8">The sequence shown here is derived from an EMBL/GenBank/DDBJ whole genome shotgun (WGS) entry which is preliminary data.</text>
</comment>
<evidence type="ECO:0000313" key="9">
    <source>
        <dbReference type="Proteomes" id="UP000825890"/>
    </source>
</evidence>
<dbReference type="InterPro" id="IPR011009">
    <property type="entry name" value="Kinase-like_dom_sf"/>
</dbReference>
<evidence type="ECO:0000256" key="3">
    <source>
        <dbReference type="ARBA" id="ARBA00022741"/>
    </source>
</evidence>
<evidence type="ECO:0000259" key="7">
    <source>
        <dbReference type="PROSITE" id="PS50011"/>
    </source>
</evidence>
<dbReference type="InterPro" id="IPR000719">
    <property type="entry name" value="Prot_kinase_dom"/>
</dbReference>
<dbReference type="Pfam" id="PF00069">
    <property type="entry name" value="Pkinase"/>
    <property type="match status" value="1"/>
</dbReference>
<feature type="compositionally biased region" description="Polar residues" evidence="6">
    <location>
        <begin position="151"/>
        <end position="160"/>
    </location>
</feature>
<name>A0A9P3CV28_9PEZI</name>
<dbReference type="RefSeq" id="XP_044659335.1">
    <property type="nucleotide sequence ID" value="XM_044803400.1"/>
</dbReference>
<dbReference type="PANTHER" id="PTHR43671">
    <property type="entry name" value="SERINE/THREONINE-PROTEIN KINASE NEK"/>
    <property type="match status" value="1"/>
</dbReference>
<dbReference type="GO" id="GO:0005524">
    <property type="term" value="F:ATP binding"/>
    <property type="evidence" value="ECO:0007669"/>
    <property type="project" value="UniProtKB-KW"/>
</dbReference>
<dbReference type="GO" id="GO:0004674">
    <property type="term" value="F:protein serine/threonine kinase activity"/>
    <property type="evidence" value="ECO:0007669"/>
    <property type="project" value="UniProtKB-EC"/>
</dbReference>
<dbReference type="Proteomes" id="UP000825890">
    <property type="component" value="Unassembled WGS sequence"/>
</dbReference>
<feature type="domain" description="Protein kinase" evidence="7">
    <location>
        <begin position="580"/>
        <end position="894"/>
    </location>
</feature>
<sequence length="928" mass="106403">MNSQLSSVMIGGRTLRKRKNRDGSQDAPAPESRKRQKPSKKAPIAPPPNNPNDDREEEIEITQHDRNESLLIGHERASNAEHSSRDNVETRLSEAAIVSTARRSKNMIERDSNPESDGKHLELQRQGRRRISNDTAGTDRVPGSHPEASGAENNDPATDTSQALSDLLQKVREIESLNFAQTCNFFTEWTTSRPRRDFREWLEFYQNVAKPTFYHDKQWEEYIDANRVEDGMTIGEARLRESRSVMLKLVGEGTLETGRPPREFLEVQAWEDAIRDSSNKEETIALRDRMLQDLMASRIRQPQDFDTYLWQASWQMASRDAKNDEQATRIEKQRQNMIDGVLHAGEMPCSFEDWFKASEWSEHAERFPAEERETRRLEEQMMEDVLREATSPYGAAWLFRAPEWDRYIEEVEAKQGEKRSWLWERSRACVHDGRERRCMTPGRARCAAGWVQLRKKLDRELNADVSQIENERLTVEKYSRLEPEELIMPPSLNGETIADQAIDLVKKTVKLEKAKFDIAEWNKRKQNAQPAEKERLIQQFAKMQRAFVNTDLTYRPDDIPADRVAAAKEIGYDGSQPGLWCYKGELGAGGYGIATLWVQLDAQARYINREVLKDTYLDGGRWNHGAYWAGDIDSRKPLEFEVVTQLKALPGSDNIVEYYETTAYAERSMYRIYMEYAEHGTLQDLIEAHREAQALQTAEGAAVNWRVSPRLLWCIFEGLASALCLAHEGRLPENTHRPPKIVPVIHRDLKPANILLAAPHADVWPELPIVKLADWGLVVPKSTGDHLMRRGGTAAWMAPEVLPFEGSDHSLYGHHEPSEASDIWSLGRVMLALANLDKANVEPFRFGMTAPTYGLGVQDRLLPRMVALINRCLETEPNDCIKCGVLWKNIQAQVATFEGPFGQPMKMKKREEDEVLLYQHDKYRAWGR</sequence>
<dbReference type="PROSITE" id="PS00108">
    <property type="entry name" value="PROTEIN_KINASE_ST"/>
    <property type="match status" value="1"/>
</dbReference>
<dbReference type="AlphaFoldDB" id="A0A9P3CV28"/>
<evidence type="ECO:0000256" key="6">
    <source>
        <dbReference type="SAM" id="MobiDB-lite"/>
    </source>
</evidence>
<dbReference type="InterPro" id="IPR050660">
    <property type="entry name" value="NEK_Ser/Thr_kinase"/>
</dbReference>